<evidence type="ECO:0000313" key="2">
    <source>
        <dbReference type="Proteomes" id="UP001431926"/>
    </source>
</evidence>
<dbReference type="RefSeq" id="WP_329357761.1">
    <property type="nucleotide sequence ID" value="NZ_CP109490.1"/>
</dbReference>
<reference evidence="1" key="1">
    <citation type="submission" date="2022-10" db="EMBL/GenBank/DDBJ databases">
        <title>The complete genomes of actinobacterial strains from the NBC collection.</title>
        <authorList>
            <person name="Joergensen T.S."/>
            <person name="Alvarez Arevalo M."/>
            <person name="Sterndorff E.B."/>
            <person name="Faurdal D."/>
            <person name="Vuksanovic O."/>
            <person name="Mourched A.-S."/>
            <person name="Charusanti P."/>
            <person name="Shaw S."/>
            <person name="Blin K."/>
            <person name="Weber T."/>
        </authorList>
    </citation>
    <scope>NUCLEOTIDE SEQUENCE</scope>
    <source>
        <strain evidence="1">NBC_01436</strain>
    </source>
</reference>
<gene>
    <name evidence="1" type="ORF">OG367_26405</name>
</gene>
<name>A0ABZ1ZLP7_STRAQ</name>
<proteinExistence type="predicted"/>
<evidence type="ECO:0000313" key="1">
    <source>
        <dbReference type="EMBL" id="WUX39523.1"/>
    </source>
</evidence>
<protein>
    <submittedName>
        <fullName evidence="1">Uncharacterized protein</fullName>
    </submittedName>
</protein>
<sequence>MTDGQGEQAKSSVIERLCTVEWDFDWGEVFGKIISRRLLMREYLRRSALWAQAYSAEGAWPFYDITEFMDTDFRLPSDTAHELEKFLRARLSADVKVTCRGAVGLAGLRLHDPAIRAAELPDLYEPLIRLYERGGEFMVDNVGALDLTGVSFRPGSLQGNASNTPIVALRDTVLDALDVEGRVTFYAYDSDRGPAFRRLLPQGGGQRDEVFSGKLGWQPTTQLSTSDGDRGYVRIYDQEAARIIENSVLGVPRFAGPGIDQA</sequence>
<accession>A0ABZ1ZLP7</accession>
<dbReference type="EMBL" id="CP109491">
    <property type="protein sequence ID" value="WUX39523.1"/>
    <property type="molecule type" value="Genomic_DNA"/>
</dbReference>
<keyword evidence="2" id="KW-1185">Reference proteome</keyword>
<organism evidence="1 2">
    <name type="scientific">Streptomyces anulatus</name>
    <name type="common">Streptomyces chrysomallus</name>
    <dbReference type="NCBI Taxonomy" id="1892"/>
    <lineage>
        <taxon>Bacteria</taxon>
        <taxon>Bacillati</taxon>
        <taxon>Actinomycetota</taxon>
        <taxon>Actinomycetes</taxon>
        <taxon>Kitasatosporales</taxon>
        <taxon>Streptomycetaceae</taxon>
        <taxon>Streptomyces</taxon>
    </lineage>
</organism>
<dbReference type="Proteomes" id="UP001431926">
    <property type="component" value="Chromosome"/>
</dbReference>